<evidence type="ECO:0000256" key="4">
    <source>
        <dbReference type="ARBA" id="ARBA00022984"/>
    </source>
</evidence>
<evidence type="ECO:0000256" key="1">
    <source>
        <dbReference type="ARBA" id="ARBA00004752"/>
    </source>
</evidence>
<feature type="active site" description="Nucleophile" evidence="6">
    <location>
        <position position="249"/>
    </location>
</feature>
<dbReference type="OrthoDB" id="8887048at2"/>
<keyword evidence="9" id="KW-1185">Reference proteome</keyword>
<dbReference type="PANTHER" id="PTHR30582:SF33">
    <property type="entry name" value="EXPORTED PROTEIN"/>
    <property type="match status" value="1"/>
</dbReference>
<dbReference type="PANTHER" id="PTHR30582">
    <property type="entry name" value="L,D-TRANSPEPTIDASE"/>
    <property type="match status" value="1"/>
</dbReference>
<reference evidence="8 9" key="1">
    <citation type="submission" date="2018-10" db="EMBL/GenBank/DDBJ databases">
        <title>Tessaracoccus antarcticuss sp. nov., isolated from sediment.</title>
        <authorList>
            <person name="Zhou L.Y."/>
            <person name="Du Z.J."/>
        </authorList>
    </citation>
    <scope>NUCLEOTIDE SEQUENCE [LARGE SCALE GENOMIC DNA]</scope>
    <source>
        <strain evidence="8 9">JDX10</strain>
    </source>
</reference>
<dbReference type="GO" id="GO:0018104">
    <property type="term" value="P:peptidoglycan-protein cross-linking"/>
    <property type="evidence" value="ECO:0007669"/>
    <property type="project" value="TreeGrafter"/>
</dbReference>
<evidence type="ECO:0000256" key="5">
    <source>
        <dbReference type="ARBA" id="ARBA00023316"/>
    </source>
</evidence>
<dbReference type="GO" id="GO:0016740">
    <property type="term" value="F:transferase activity"/>
    <property type="evidence" value="ECO:0007669"/>
    <property type="project" value="UniProtKB-KW"/>
</dbReference>
<dbReference type="GO" id="GO:0005576">
    <property type="term" value="C:extracellular region"/>
    <property type="evidence" value="ECO:0007669"/>
    <property type="project" value="TreeGrafter"/>
</dbReference>
<keyword evidence="5 6" id="KW-0961">Cell wall biogenesis/degradation</keyword>
<dbReference type="Gene3D" id="2.40.440.10">
    <property type="entry name" value="L,D-transpeptidase catalytic domain-like"/>
    <property type="match status" value="1"/>
</dbReference>
<dbReference type="InterPro" id="IPR050979">
    <property type="entry name" value="LD-transpeptidase"/>
</dbReference>
<dbReference type="InterPro" id="IPR038063">
    <property type="entry name" value="Transpep_catalytic_dom"/>
</dbReference>
<comment type="caution">
    <text evidence="8">The sequence shown here is derived from an EMBL/GenBank/DDBJ whole genome shotgun (WGS) entry which is preliminary data.</text>
</comment>
<keyword evidence="4 6" id="KW-0573">Peptidoglycan synthesis</keyword>
<evidence type="ECO:0000259" key="7">
    <source>
        <dbReference type="PROSITE" id="PS52029"/>
    </source>
</evidence>
<evidence type="ECO:0000313" key="8">
    <source>
        <dbReference type="EMBL" id="RMB62471.1"/>
    </source>
</evidence>
<feature type="domain" description="L,D-TPase catalytic" evidence="7">
    <location>
        <begin position="162"/>
        <end position="274"/>
    </location>
</feature>
<dbReference type="CDD" id="cd16913">
    <property type="entry name" value="YkuD_like"/>
    <property type="match status" value="1"/>
</dbReference>
<dbReference type="Pfam" id="PF03734">
    <property type="entry name" value="YkuD"/>
    <property type="match status" value="1"/>
</dbReference>
<accession>A0A3M0GBN9</accession>
<evidence type="ECO:0000256" key="3">
    <source>
        <dbReference type="ARBA" id="ARBA00022960"/>
    </source>
</evidence>
<dbReference type="InterPro" id="IPR005490">
    <property type="entry name" value="LD_TPept_cat_dom"/>
</dbReference>
<comment type="pathway">
    <text evidence="1 6">Cell wall biogenesis; peptidoglycan biosynthesis.</text>
</comment>
<dbReference type="GO" id="GO:0008360">
    <property type="term" value="P:regulation of cell shape"/>
    <property type="evidence" value="ECO:0007669"/>
    <property type="project" value="UniProtKB-UniRule"/>
</dbReference>
<keyword evidence="3 6" id="KW-0133">Cell shape</keyword>
<evidence type="ECO:0000256" key="2">
    <source>
        <dbReference type="ARBA" id="ARBA00022679"/>
    </source>
</evidence>
<feature type="active site" description="Proton donor/acceptor" evidence="6">
    <location>
        <position position="232"/>
    </location>
</feature>
<gene>
    <name evidence="8" type="ORF">EAX62_04675</name>
</gene>
<evidence type="ECO:0000313" key="9">
    <source>
        <dbReference type="Proteomes" id="UP000275256"/>
    </source>
</evidence>
<evidence type="ECO:0000256" key="6">
    <source>
        <dbReference type="PROSITE-ProRule" id="PRU01373"/>
    </source>
</evidence>
<proteinExistence type="predicted"/>
<dbReference type="GO" id="GO:0071555">
    <property type="term" value="P:cell wall organization"/>
    <property type="evidence" value="ECO:0007669"/>
    <property type="project" value="UniProtKB-UniRule"/>
</dbReference>
<name>A0A3M0GBN9_9ACTN</name>
<keyword evidence="2" id="KW-0808">Transferase</keyword>
<dbReference type="SUPFAM" id="SSF141523">
    <property type="entry name" value="L,D-transpeptidase catalytic domain-like"/>
    <property type="match status" value="1"/>
</dbReference>
<organism evidence="8 9">
    <name type="scientific">Tessaracoccus antarcticus</name>
    <dbReference type="NCBI Taxonomy" id="2479848"/>
    <lineage>
        <taxon>Bacteria</taxon>
        <taxon>Bacillati</taxon>
        <taxon>Actinomycetota</taxon>
        <taxon>Actinomycetes</taxon>
        <taxon>Propionibacteriales</taxon>
        <taxon>Propionibacteriaceae</taxon>
        <taxon>Tessaracoccus</taxon>
    </lineage>
</organism>
<dbReference type="GO" id="GO:0071972">
    <property type="term" value="F:peptidoglycan L,D-transpeptidase activity"/>
    <property type="evidence" value="ECO:0007669"/>
    <property type="project" value="TreeGrafter"/>
</dbReference>
<dbReference type="UniPathway" id="UPA00219"/>
<sequence length="275" mass="30585">MYSTNVVRCRTEIFATKVVKYAGNYYNHNGWVFNNLTYLPSDEGQWAGNPLATSSDAWYAPDGRKWKTECNTPATGQGGCRSYAFVSDVVNEGGKFFRKSSWILNNIVQFSTASVPAQKTILPAAPAVPNMPVETAFVPPKPTAPPVNTTSFRTDSRCNTGRVLCISKNQRKMAYMIDGKIQDVVSVRFGSELTPTRNGNWTLFRKSRNHVSSLYGSAMPFAMFFSGGQAVHYSSDFNRRGYNGSSHGCVNVRDYNALEAIFNSIRVNDRVVVYN</sequence>
<dbReference type="PROSITE" id="PS52029">
    <property type="entry name" value="LD_TPASE"/>
    <property type="match status" value="1"/>
</dbReference>
<dbReference type="EMBL" id="REFW01000001">
    <property type="protein sequence ID" value="RMB62471.1"/>
    <property type="molecule type" value="Genomic_DNA"/>
</dbReference>
<dbReference type="AlphaFoldDB" id="A0A3M0GBN9"/>
<protein>
    <submittedName>
        <fullName evidence="8">Murein L,D-transpeptidase</fullName>
    </submittedName>
</protein>
<dbReference type="Proteomes" id="UP000275256">
    <property type="component" value="Unassembled WGS sequence"/>
</dbReference>